<evidence type="ECO:0000313" key="2">
    <source>
        <dbReference type="Proteomes" id="UP000194012"/>
    </source>
</evidence>
<proteinExistence type="predicted"/>
<dbReference type="Gene3D" id="3.30.420.240">
    <property type="match status" value="1"/>
</dbReference>
<evidence type="ECO:0000313" key="1">
    <source>
        <dbReference type="EMBL" id="SLN76760.1"/>
    </source>
</evidence>
<organism evidence="1 2">
    <name type="scientific">Roseovarius gaetbuli</name>
    <dbReference type="NCBI Taxonomy" id="1356575"/>
    <lineage>
        <taxon>Bacteria</taxon>
        <taxon>Pseudomonadati</taxon>
        <taxon>Pseudomonadota</taxon>
        <taxon>Alphaproteobacteria</taxon>
        <taxon>Rhodobacterales</taxon>
        <taxon>Roseobacteraceae</taxon>
        <taxon>Roseovarius</taxon>
    </lineage>
</organism>
<dbReference type="EMBL" id="FWFJ01000091">
    <property type="protein sequence ID" value="SLN76760.1"/>
    <property type="molecule type" value="Genomic_DNA"/>
</dbReference>
<reference evidence="2" key="1">
    <citation type="submission" date="2017-03" db="EMBL/GenBank/DDBJ databases">
        <authorList>
            <person name="Rodrigo-Torres L."/>
            <person name="Arahal R.D."/>
            <person name="Lucena T."/>
        </authorList>
    </citation>
    <scope>NUCLEOTIDE SEQUENCE [LARGE SCALE GENOMIC DNA]</scope>
    <source>
        <strain evidence="2">CECT 8370</strain>
    </source>
</reference>
<evidence type="ECO:0008006" key="3">
    <source>
        <dbReference type="Google" id="ProtNLM"/>
    </source>
</evidence>
<gene>
    <name evidence="1" type="ORF">ROG8370_03911</name>
</gene>
<dbReference type="AlphaFoldDB" id="A0A1X7ACZ2"/>
<accession>A0A1X7ACZ2</accession>
<sequence length="142" mass="15248">MTIPGQFSVTINIVDAGGVGRAFCDLLNTRSVQHTRMQIVGGENETETKERGITFNNVSKNLLLGTMNSALHTGDLQLGNFPMRDTLQAELESFEASIGSSGRMSISGGTKEAHADIAMAAAMALWLSDHRTVGAHVFQQQI</sequence>
<name>A0A1X7ACZ2_9RHOB</name>
<dbReference type="Proteomes" id="UP000194012">
    <property type="component" value="Unassembled WGS sequence"/>
</dbReference>
<keyword evidence="2" id="KW-1185">Reference proteome</keyword>
<protein>
    <recommendedName>
        <fullName evidence="3">Terminase-like family protein</fullName>
    </recommendedName>
</protein>